<reference evidence="1" key="1">
    <citation type="journal article" date="2014" name="Front. Microbiol.">
        <title>High frequency of phylogenetically diverse reductive dehalogenase-homologous genes in deep subseafloor sedimentary metagenomes.</title>
        <authorList>
            <person name="Kawai M."/>
            <person name="Futagami T."/>
            <person name="Toyoda A."/>
            <person name="Takaki Y."/>
            <person name="Nishi S."/>
            <person name="Hori S."/>
            <person name="Arai W."/>
            <person name="Tsubouchi T."/>
            <person name="Morono Y."/>
            <person name="Uchiyama I."/>
            <person name="Ito T."/>
            <person name="Fujiyama A."/>
            <person name="Inagaki F."/>
            <person name="Takami H."/>
        </authorList>
    </citation>
    <scope>NUCLEOTIDE SEQUENCE</scope>
    <source>
        <strain evidence="1">Expedition CK06-06</strain>
    </source>
</reference>
<feature type="non-terminal residue" evidence="1">
    <location>
        <position position="94"/>
    </location>
</feature>
<dbReference type="AlphaFoldDB" id="X0VEZ6"/>
<dbReference type="EMBL" id="BARS01012403">
    <property type="protein sequence ID" value="GAF99110.1"/>
    <property type="molecule type" value="Genomic_DNA"/>
</dbReference>
<gene>
    <name evidence="1" type="ORF">S01H1_22109</name>
</gene>
<name>X0VEZ6_9ZZZZ</name>
<comment type="caution">
    <text evidence="1">The sequence shown here is derived from an EMBL/GenBank/DDBJ whole genome shotgun (WGS) entry which is preliminary data.</text>
</comment>
<sequence>MARLSDMTSDICIVVSAFLHDHELVQVWATCKSLHSLARSNAFWKARSLALLKPLMSPCLISAFHLTHLPWAERYQIARQTHPSGVTISRDLLA</sequence>
<evidence type="ECO:0000313" key="1">
    <source>
        <dbReference type="EMBL" id="GAF99110.1"/>
    </source>
</evidence>
<dbReference type="SUPFAM" id="SSF81383">
    <property type="entry name" value="F-box domain"/>
    <property type="match status" value="1"/>
</dbReference>
<dbReference type="InterPro" id="IPR036047">
    <property type="entry name" value="F-box-like_dom_sf"/>
</dbReference>
<proteinExistence type="predicted"/>
<accession>X0VEZ6</accession>
<organism evidence="1">
    <name type="scientific">marine sediment metagenome</name>
    <dbReference type="NCBI Taxonomy" id="412755"/>
    <lineage>
        <taxon>unclassified sequences</taxon>
        <taxon>metagenomes</taxon>
        <taxon>ecological metagenomes</taxon>
    </lineage>
</organism>
<evidence type="ECO:0008006" key="2">
    <source>
        <dbReference type="Google" id="ProtNLM"/>
    </source>
</evidence>
<protein>
    <recommendedName>
        <fullName evidence="2">F-box domain-containing protein</fullName>
    </recommendedName>
</protein>